<dbReference type="RefSeq" id="WP_165119527.1">
    <property type="nucleotide sequence ID" value="NZ_JAAKZG010000008.1"/>
</dbReference>
<comment type="caution">
    <text evidence="1">The sequence shown here is derived from an EMBL/GenBank/DDBJ whole genome shotgun (WGS) entry which is preliminary data.</text>
</comment>
<dbReference type="EMBL" id="JAAKZG010000008">
    <property type="protein sequence ID" value="NGN43165.1"/>
    <property type="molecule type" value="Genomic_DNA"/>
</dbReference>
<proteinExistence type="predicted"/>
<sequence>MIAIAKLSRRSLVQAILALPAFALIRKLPAPAPDPDEIIEVNGWIVRRSDLA</sequence>
<dbReference type="AlphaFoldDB" id="A0A7C9V834"/>
<keyword evidence="2" id="KW-1185">Reference proteome</keyword>
<name>A0A7C9V834_9HYPH</name>
<gene>
    <name evidence="1" type="ORF">G6N74_19015</name>
</gene>
<organism evidence="1 2">
    <name type="scientific">Mesorhizobium zhangyense</name>
    <dbReference type="NCBI Taxonomy" id="1776730"/>
    <lineage>
        <taxon>Bacteria</taxon>
        <taxon>Pseudomonadati</taxon>
        <taxon>Pseudomonadota</taxon>
        <taxon>Alphaproteobacteria</taxon>
        <taxon>Hyphomicrobiales</taxon>
        <taxon>Phyllobacteriaceae</taxon>
        <taxon>Mesorhizobium</taxon>
    </lineage>
</organism>
<evidence type="ECO:0000313" key="2">
    <source>
        <dbReference type="Proteomes" id="UP000481252"/>
    </source>
</evidence>
<protein>
    <submittedName>
        <fullName evidence="1">Uncharacterized protein</fullName>
    </submittedName>
</protein>
<accession>A0A7C9V834</accession>
<evidence type="ECO:0000313" key="1">
    <source>
        <dbReference type="EMBL" id="NGN43165.1"/>
    </source>
</evidence>
<dbReference type="Proteomes" id="UP000481252">
    <property type="component" value="Unassembled WGS sequence"/>
</dbReference>
<reference evidence="1 2" key="1">
    <citation type="submission" date="2020-02" db="EMBL/GenBank/DDBJ databases">
        <title>Genome sequence of the type strain CGMCC 1.15528 of Mesorhizobium zhangyense.</title>
        <authorList>
            <person name="Gao J."/>
            <person name="Sun J."/>
        </authorList>
    </citation>
    <scope>NUCLEOTIDE SEQUENCE [LARGE SCALE GENOMIC DNA]</scope>
    <source>
        <strain evidence="1 2">CGMCC 1.15528</strain>
    </source>
</reference>